<organism evidence="1 2">
    <name type="scientific">Gossypium schwendimanii</name>
    <name type="common">Cotton</name>
    <dbReference type="NCBI Taxonomy" id="34291"/>
    <lineage>
        <taxon>Eukaryota</taxon>
        <taxon>Viridiplantae</taxon>
        <taxon>Streptophyta</taxon>
        <taxon>Embryophyta</taxon>
        <taxon>Tracheophyta</taxon>
        <taxon>Spermatophyta</taxon>
        <taxon>Magnoliopsida</taxon>
        <taxon>eudicotyledons</taxon>
        <taxon>Gunneridae</taxon>
        <taxon>Pentapetalae</taxon>
        <taxon>rosids</taxon>
        <taxon>malvids</taxon>
        <taxon>Malvales</taxon>
        <taxon>Malvaceae</taxon>
        <taxon>Malvoideae</taxon>
        <taxon>Gossypium</taxon>
    </lineage>
</organism>
<evidence type="ECO:0000313" key="1">
    <source>
        <dbReference type="EMBL" id="MBA0877118.1"/>
    </source>
</evidence>
<dbReference type="Proteomes" id="UP000593576">
    <property type="component" value="Unassembled WGS sequence"/>
</dbReference>
<dbReference type="AlphaFoldDB" id="A0A7J9N1L2"/>
<gene>
    <name evidence="1" type="ORF">Goshw_022262</name>
</gene>
<evidence type="ECO:0000313" key="2">
    <source>
        <dbReference type="Proteomes" id="UP000593576"/>
    </source>
</evidence>
<accession>A0A7J9N1L2</accession>
<dbReference type="OrthoDB" id="10432164at2759"/>
<reference evidence="1 2" key="1">
    <citation type="journal article" date="2019" name="Genome Biol. Evol.">
        <title>Insights into the evolution of the New World diploid cottons (Gossypium, subgenus Houzingenia) based on genome sequencing.</title>
        <authorList>
            <person name="Grover C.E."/>
            <person name="Arick M.A. 2nd"/>
            <person name="Thrash A."/>
            <person name="Conover J.L."/>
            <person name="Sanders W.S."/>
            <person name="Peterson D.G."/>
            <person name="Frelichowski J.E."/>
            <person name="Scheffler J.A."/>
            <person name="Scheffler B.E."/>
            <person name="Wendel J.F."/>
        </authorList>
    </citation>
    <scope>NUCLEOTIDE SEQUENCE [LARGE SCALE GENOMIC DNA]</scope>
    <source>
        <strain evidence="1">1</strain>
        <tissue evidence="1">Leaf</tissue>
    </source>
</reference>
<sequence length="78" mass="9313">MVQVLDVTEKEALLAFQNRLKPWVRQKLGLRKESLGLPSQRKWAYVKRITRKMLMEMATTTIVVIRNHELGRRNPRRK</sequence>
<dbReference type="EMBL" id="JABFAF010267279">
    <property type="protein sequence ID" value="MBA0877118.1"/>
    <property type="molecule type" value="Genomic_DNA"/>
</dbReference>
<name>A0A7J9N1L2_GOSSC</name>
<protein>
    <submittedName>
        <fullName evidence="1">Uncharacterized protein</fullName>
    </submittedName>
</protein>
<comment type="caution">
    <text evidence="1">The sequence shown here is derived from an EMBL/GenBank/DDBJ whole genome shotgun (WGS) entry which is preliminary data.</text>
</comment>
<keyword evidence="2" id="KW-1185">Reference proteome</keyword>
<proteinExistence type="predicted"/>